<dbReference type="AlphaFoldDB" id="A0A2A2FJ78"/>
<reference evidence="2 3" key="1">
    <citation type="submission" date="2017-08" db="EMBL/GenBank/DDBJ databases">
        <title>The strain WRN001 was isolated from Binhai saline alkaline soil, Tianjin, China.</title>
        <authorList>
            <person name="Liu D."/>
            <person name="Zhang G."/>
        </authorList>
    </citation>
    <scope>NUCLEOTIDE SEQUENCE [LARGE SCALE GENOMIC DNA]</scope>
    <source>
        <strain evidence="2 3">WN019</strain>
    </source>
</reference>
<name>A0A2A2FJ78_9EURY</name>
<gene>
    <name evidence="2" type="ORF">CK500_04215</name>
</gene>
<feature type="region of interest" description="Disordered" evidence="1">
    <location>
        <begin position="52"/>
        <end position="75"/>
    </location>
</feature>
<protein>
    <submittedName>
        <fullName evidence="2">Uncharacterized protein</fullName>
    </submittedName>
</protein>
<sequence>MSLGHSGSFTAEKDRECFCDTCGARCTRSINGELEYGHLVRCPNRPDQFTIGTADGGHKYTPDDTGVDTDGGASA</sequence>
<dbReference type="RefSeq" id="WP_095635998.1">
    <property type="nucleotide sequence ID" value="NZ_NSKC01000002.1"/>
</dbReference>
<evidence type="ECO:0000313" key="2">
    <source>
        <dbReference type="EMBL" id="PAU84727.1"/>
    </source>
</evidence>
<dbReference type="OrthoDB" id="325348at2157"/>
<dbReference type="EMBL" id="NSKC01000002">
    <property type="protein sequence ID" value="PAU84727.1"/>
    <property type="molecule type" value="Genomic_DNA"/>
</dbReference>
<organism evidence="2 3">
    <name type="scientific">Halorubrum salipaludis</name>
    <dbReference type="NCBI Taxonomy" id="2032630"/>
    <lineage>
        <taxon>Archaea</taxon>
        <taxon>Methanobacteriati</taxon>
        <taxon>Methanobacteriota</taxon>
        <taxon>Stenosarchaea group</taxon>
        <taxon>Halobacteria</taxon>
        <taxon>Halobacteriales</taxon>
        <taxon>Haloferacaceae</taxon>
        <taxon>Halorubrum</taxon>
    </lineage>
</organism>
<evidence type="ECO:0000256" key="1">
    <source>
        <dbReference type="SAM" id="MobiDB-lite"/>
    </source>
</evidence>
<keyword evidence="3" id="KW-1185">Reference proteome</keyword>
<dbReference type="Proteomes" id="UP000218083">
    <property type="component" value="Unassembled WGS sequence"/>
</dbReference>
<accession>A0A2A2FJ78</accession>
<comment type="caution">
    <text evidence="2">The sequence shown here is derived from an EMBL/GenBank/DDBJ whole genome shotgun (WGS) entry which is preliminary data.</text>
</comment>
<evidence type="ECO:0000313" key="3">
    <source>
        <dbReference type="Proteomes" id="UP000218083"/>
    </source>
</evidence>
<proteinExistence type="predicted"/>